<proteinExistence type="inferred from homology"/>
<gene>
    <name evidence="7" type="primary">cynR</name>
    <name evidence="7" type="ORF">CETAM_00415</name>
</gene>
<dbReference type="InterPro" id="IPR036390">
    <property type="entry name" value="WH_DNA-bd_sf"/>
</dbReference>
<keyword evidence="4" id="KW-0010">Activator</keyword>
<dbReference type="EMBL" id="CP046453">
    <property type="protein sequence ID" value="QGU03376.1"/>
    <property type="molecule type" value="Genomic_DNA"/>
</dbReference>
<feature type="domain" description="HTH lysR-type" evidence="6">
    <location>
        <begin position="5"/>
        <end position="63"/>
    </location>
</feature>
<dbReference type="AlphaFoldDB" id="A0A6B8VXE4"/>
<dbReference type="GO" id="GO:0003677">
    <property type="term" value="F:DNA binding"/>
    <property type="evidence" value="ECO:0007669"/>
    <property type="project" value="UniProtKB-KW"/>
</dbReference>
<dbReference type="PROSITE" id="PS50931">
    <property type="entry name" value="HTH_LYSR"/>
    <property type="match status" value="1"/>
</dbReference>
<reference evidence="7 8" key="1">
    <citation type="journal article" date="2021" name="Int. J. Syst. Evol. Microbiol.">
        <title>Classification of three corynebacterial strains isolated from a small paddock in North Rhine-Westphalia: proposal of &lt;i&gt;Corynebacterium kalinowskii&lt;/i&gt; sp. nov., &lt;i&gt;Corynebacterium comes&lt;/i&gt; sp. nov. and &lt;i&gt;Corynebacterium occultum&lt;/i&gt; sp. nov.</title>
        <authorList>
            <person name="Schaffert L."/>
            <person name="Ruwe M."/>
            <person name="Milse J."/>
            <person name="Hanuschka K."/>
            <person name="Ortseifen V."/>
            <person name="Droste J."/>
            <person name="Brandt D."/>
            <person name="Schl L."/>
            <person name="Kutter Y."/>
            <person name="Vinke S."/>
            <person name="Vieh P."/>
            <person name="Jacob L."/>
            <person name="L N.C."/>
            <person name="Schulte-Berndt E."/>
            <person name="Hain C."/>
            <person name="Linder M."/>
            <person name="Schmidt P."/>
            <person name="Wollenschl L."/>
            <person name="Luttermann T."/>
            <person name="Thieme E."/>
            <person name="Hassa J."/>
            <person name="Haak M."/>
            <person name="Wittchen M."/>
            <person name="Mentz A."/>
            <person name="Persicke M."/>
            <person name="Busche T."/>
            <person name="R C."/>
        </authorList>
    </citation>
    <scope>NUCLEOTIDE SEQUENCE [LARGE SCALE GENOMIC DNA]</scope>
    <source>
        <strain evidence="7 8">2019</strain>
    </source>
</reference>
<dbReference type="SUPFAM" id="SSF53850">
    <property type="entry name" value="Periplasmic binding protein-like II"/>
    <property type="match status" value="1"/>
</dbReference>
<evidence type="ECO:0000313" key="7">
    <source>
        <dbReference type="EMBL" id="QGU03376.1"/>
    </source>
</evidence>
<dbReference type="InterPro" id="IPR005119">
    <property type="entry name" value="LysR_subst-bd"/>
</dbReference>
<dbReference type="Gene3D" id="3.40.190.10">
    <property type="entry name" value="Periplasmic binding protein-like II"/>
    <property type="match status" value="2"/>
</dbReference>
<evidence type="ECO:0000256" key="2">
    <source>
        <dbReference type="ARBA" id="ARBA00023015"/>
    </source>
</evidence>
<keyword evidence="5" id="KW-0804">Transcription</keyword>
<evidence type="ECO:0000256" key="4">
    <source>
        <dbReference type="ARBA" id="ARBA00023159"/>
    </source>
</evidence>
<dbReference type="InterPro" id="IPR000847">
    <property type="entry name" value="LysR_HTH_N"/>
</dbReference>
<evidence type="ECO:0000313" key="8">
    <source>
        <dbReference type="Proteomes" id="UP000425178"/>
    </source>
</evidence>
<evidence type="ECO:0000256" key="1">
    <source>
        <dbReference type="ARBA" id="ARBA00009437"/>
    </source>
</evidence>
<keyword evidence="8" id="KW-1185">Reference proteome</keyword>
<organism evidence="7 8">
    <name type="scientific">Corynebacterium comes</name>
    <dbReference type="NCBI Taxonomy" id="2675218"/>
    <lineage>
        <taxon>Bacteria</taxon>
        <taxon>Bacillati</taxon>
        <taxon>Actinomycetota</taxon>
        <taxon>Actinomycetes</taxon>
        <taxon>Mycobacteriales</taxon>
        <taxon>Corynebacteriaceae</taxon>
        <taxon>Corynebacterium</taxon>
    </lineage>
</organism>
<evidence type="ECO:0000256" key="3">
    <source>
        <dbReference type="ARBA" id="ARBA00023125"/>
    </source>
</evidence>
<dbReference type="GO" id="GO:0032993">
    <property type="term" value="C:protein-DNA complex"/>
    <property type="evidence" value="ECO:0007669"/>
    <property type="project" value="TreeGrafter"/>
</dbReference>
<dbReference type="Pfam" id="PF03466">
    <property type="entry name" value="LysR_substrate"/>
    <property type="match status" value="1"/>
</dbReference>
<sequence>MFPNVTLRQMEYFVAVADNETVAAAADQLFLTPSALSLALGTLEKAVGAKLLVRQRAKGTYLTATGKELVVHARQILAATENFESAVEMIRGELVGPLRVGCFETLSPWVIPPILEFFSRSHPRVSVEVLEASSEEIQDRLERGQLDAAFMFQLQVPPGLESVGVAEFRPQVMLSPAHPLAVHENLSLEQLEGEDAILLNLTSALNLVNSIMMSAGFTPNVRWKVRNVDTLRSLVAHGFGYNIVLGRPGRSDTHDGRPLTFRHISNELPENSLQLVLPRGASRNARIEVLEEFALSEFPKLSTRSTVRKED</sequence>
<name>A0A6B8VXE4_9CORY</name>
<dbReference type="KEGG" id="ccoe:CETAM_00415"/>
<dbReference type="Gene3D" id="1.10.10.10">
    <property type="entry name" value="Winged helix-like DNA-binding domain superfamily/Winged helix DNA-binding domain"/>
    <property type="match status" value="1"/>
</dbReference>
<dbReference type="GO" id="GO:0003700">
    <property type="term" value="F:DNA-binding transcription factor activity"/>
    <property type="evidence" value="ECO:0007669"/>
    <property type="project" value="InterPro"/>
</dbReference>
<dbReference type="PANTHER" id="PTHR30346:SF0">
    <property type="entry name" value="HCA OPERON TRANSCRIPTIONAL ACTIVATOR HCAR"/>
    <property type="match status" value="1"/>
</dbReference>
<dbReference type="Proteomes" id="UP000425178">
    <property type="component" value="Chromosome"/>
</dbReference>
<dbReference type="PANTHER" id="PTHR30346">
    <property type="entry name" value="TRANSCRIPTIONAL DUAL REGULATOR HCAR-RELATED"/>
    <property type="match status" value="1"/>
</dbReference>
<dbReference type="Pfam" id="PF00126">
    <property type="entry name" value="HTH_1"/>
    <property type="match status" value="1"/>
</dbReference>
<keyword evidence="2" id="KW-0805">Transcription regulation</keyword>
<evidence type="ECO:0000256" key="5">
    <source>
        <dbReference type="ARBA" id="ARBA00023163"/>
    </source>
</evidence>
<protein>
    <submittedName>
        <fullName evidence="7">HTH-type transcriptional regulator CynR</fullName>
    </submittedName>
</protein>
<keyword evidence="3" id="KW-0238">DNA-binding</keyword>
<comment type="similarity">
    <text evidence="1">Belongs to the LysR transcriptional regulatory family.</text>
</comment>
<accession>A0A6B8VXE4</accession>
<dbReference type="RefSeq" id="WP_156226570.1">
    <property type="nucleotide sequence ID" value="NZ_CP046453.1"/>
</dbReference>
<dbReference type="SUPFAM" id="SSF46785">
    <property type="entry name" value="Winged helix' DNA-binding domain"/>
    <property type="match status" value="1"/>
</dbReference>
<evidence type="ECO:0000259" key="6">
    <source>
        <dbReference type="PROSITE" id="PS50931"/>
    </source>
</evidence>
<dbReference type="InterPro" id="IPR036388">
    <property type="entry name" value="WH-like_DNA-bd_sf"/>
</dbReference>